<reference evidence="2" key="1">
    <citation type="submission" date="2022-10" db="EMBL/GenBank/DDBJ databases">
        <title>Genome assembly of Pristionchus species.</title>
        <authorList>
            <person name="Yoshida K."/>
            <person name="Sommer R.J."/>
        </authorList>
    </citation>
    <scope>NUCLEOTIDE SEQUENCE [LARGE SCALE GENOMIC DNA]</scope>
    <source>
        <strain evidence="2">RS5460</strain>
    </source>
</reference>
<accession>A0AAN5CVB3</accession>
<feature type="non-terminal residue" evidence="1">
    <location>
        <position position="1"/>
    </location>
</feature>
<dbReference type="Proteomes" id="UP001328107">
    <property type="component" value="Unassembled WGS sequence"/>
</dbReference>
<comment type="caution">
    <text evidence="1">The sequence shown here is derived from an EMBL/GenBank/DDBJ whole genome shotgun (WGS) entry which is preliminary data.</text>
</comment>
<dbReference type="EMBL" id="BTRK01000004">
    <property type="protein sequence ID" value="GMR50692.1"/>
    <property type="molecule type" value="Genomic_DNA"/>
</dbReference>
<proteinExistence type="predicted"/>
<sequence length="402" mass="45616">ELEYITTMKTDYRYFEKAPITIDGGEDYPAVERDAEKEVDTPMVAELKKQLAKIGRMPEIHVPVNVDRPAEMMSSSFSSHFSADPESKCVDDLCRDFSFQCRNNNAGDMQQASQCVLKKVQSWESLPWPAVERICYNLFHPENCSDLDNLAQVSTHYFAGVNTFMNRAGNKPGVGYVLLRNSRVGLAATIHLIPSNLRFYGLVDLGSDRILRRGRSDAPVLHVKMNGTYDPLFEKVSDLFSSFIRRVAIDGNHLHPDYFEVFAQLLSGSIIGNLKLTCCRVDDTTASSIIEIASRAREISLVRDICWKLSDPAAFITQLDSLAISSIRIVHRMYTFIPFAGLPHSFWKKFFNERLSSGQVEYVDVKYNDMDYLTTDAIRIKEAPITLHADIESLKWKKVETE</sequence>
<organism evidence="1 2">
    <name type="scientific">Pristionchus mayeri</name>
    <dbReference type="NCBI Taxonomy" id="1317129"/>
    <lineage>
        <taxon>Eukaryota</taxon>
        <taxon>Metazoa</taxon>
        <taxon>Ecdysozoa</taxon>
        <taxon>Nematoda</taxon>
        <taxon>Chromadorea</taxon>
        <taxon>Rhabditida</taxon>
        <taxon>Rhabditina</taxon>
        <taxon>Diplogasteromorpha</taxon>
        <taxon>Diplogasteroidea</taxon>
        <taxon>Neodiplogasteridae</taxon>
        <taxon>Pristionchus</taxon>
    </lineage>
</organism>
<evidence type="ECO:0000313" key="2">
    <source>
        <dbReference type="Proteomes" id="UP001328107"/>
    </source>
</evidence>
<evidence type="ECO:0000313" key="1">
    <source>
        <dbReference type="EMBL" id="GMR50692.1"/>
    </source>
</evidence>
<keyword evidence="2" id="KW-1185">Reference proteome</keyword>
<name>A0AAN5CVB3_9BILA</name>
<gene>
    <name evidence="1" type="ORF">PMAYCL1PPCAC_20887</name>
</gene>
<dbReference type="AlphaFoldDB" id="A0AAN5CVB3"/>
<protein>
    <submittedName>
        <fullName evidence="1">Uncharacterized protein</fullName>
    </submittedName>
</protein>